<name>A0ABR9BKD7_9GAMM</name>
<dbReference type="SUPFAM" id="SSF53474">
    <property type="entry name" value="alpha/beta-Hydrolases"/>
    <property type="match status" value="1"/>
</dbReference>
<dbReference type="RefSeq" id="WP_192015778.1">
    <property type="nucleotide sequence ID" value="NZ_JACYTP010000005.1"/>
</dbReference>
<dbReference type="Proteomes" id="UP000649768">
    <property type="component" value="Unassembled WGS sequence"/>
</dbReference>
<feature type="signal peptide" evidence="5">
    <location>
        <begin position="1"/>
        <end position="24"/>
    </location>
</feature>
<dbReference type="Gene3D" id="2.130.10.120">
    <property type="entry name" value="Prolyl oligopeptidase, N-terminal domain"/>
    <property type="match status" value="1"/>
</dbReference>
<evidence type="ECO:0000259" key="6">
    <source>
        <dbReference type="Pfam" id="PF00326"/>
    </source>
</evidence>
<dbReference type="SUPFAM" id="SSF50993">
    <property type="entry name" value="Peptidase/esterase 'gauge' domain"/>
    <property type="match status" value="1"/>
</dbReference>
<keyword evidence="4" id="KW-0720">Serine protease</keyword>
<comment type="similarity">
    <text evidence="1">Belongs to the peptidase S9A family.</text>
</comment>
<evidence type="ECO:0000259" key="7">
    <source>
        <dbReference type="Pfam" id="PF02897"/>
    </source>
</evidence>
<evidence type="ECO:0000256" key="3">
    <source>
        <dbReference type="ARBA" id="ARBA00022801"/>
    </source>
</evidence>
<dbReference type="Pfam" id="PF00326">
    <property type="entry name" value="Peptidase_S9"/>
    <property type="match status" value="1"/>
</dbReference>
<dbReference type="Gene3D" id="3.40.50.1820">
    <property type="entry name" value="alpha/beta hydrolase"/>
    <property type="match status" value="1"/>
</dbReference>
<evidence type="ECO:0000313" key="9">
    <source>
        <dbReference type="Proteomes" id="UP000649768"/>
    </source>
</evidence>
<dbReference type="PRINTS" id="PR00862">
    <property type="entry name" value="PROLIGOPTASE"/>
</dbReference>
<dbReference type="InterPro" id="IPR029058">
    <property type="entry name" value="AB_hydrolase_fold"/>
</dbReference>
<dbReference type="InterPro" id="IPR002470">
    <property type="entry name" value="Peptidase_S9A"/>
</dbReference>
<keyword evidence="5" id="KW-0732">Signal</keyword>
<dbReference type="InterPro" id="IPR051543">
    <property type="entry name" value="Serine_Peptidase_S9A"/>
</dbReference>
<accession>A0ABR9BKD7</accession>
<evidence type="ECO:0000256" key="5">
    <source>
        <dbReference type="SAM" id="SignalP"/>
    </source>
</evidence>
<comment type="caution">
    <text evidence="8">The sequence shown here is derived from an EMBL/GenBank/DDBJ whole genome shotgun (WGS) entry which is preliminary data.</text>
</comment>
<gene>
    <name evidence="8" type="ORF">IFO68_10095</name>
</gene>
<sequence>MKSCLVGITLCGIASLLSAWLVFAVDVKASSEPAPSYGWLRDDSRQSAQVLAFLRDQNQQTEQALQQQASVEQSLLDEWQARQASVADRPWQLAGSYNYRLSTADQSRLLLRQDARTGEVSTAVDLTPRSQQADYYQLGSWQVSPDHRYVAVTEDRRGDRNYRLSVIEQSSGQTVATLSEYAATDLVWSADSQSLYFVENEGGTYRPYQVVRWSLPQAHKAMLFREHNPAWLVSVYAATDDQYVIIQSNNHDSSEQMLVDSNSGMRLATLRPRESGIEYYADVRHASLFLASNRDGDLRLFRAALNEGDATNWQPFWQPAANQHIKNWLLFPEHIVLEVTEKSTSRVIVLDYQGQSLFDTIITPAGGVAWLSGNSNRYGRSVMIRSMSLTQPPRWLALDLTRMRIATLTEDRYRGIDTAAYQTEQIQVRHGGVSVPVTLAYRTDRINEKSPVFLYGYGAYGTPVRPYFMPQIISLLDRGVIYAIAHVRGGGYLGPQWYAQGKGHSKPHSFDDYLAVAQVIKAYRQGRDRPILALGGSAGGTLIAGALNRQPELFAGAVLQVPFVDVIATMSDPSLPLTRQEYAEWGDPRDPAQLAVMKTYSPNDNISPQAYPPMLVTAGLYDTQVPYWEPARWVMAIRDNSLSQGPYLLQTDLSGGHRQDARQAMRQQAREYAFLLHLAPTATQSP</sequence>
<keyword evidence="3" id="KW-0378">Hydrolase</keyword>
<evidence type="ECO:0000256" key="1">
    <source>
        <dbReference type="ARBA" id="ARBA00005228"/>
    </source>
</evidence>
<proteinExistence type="inferred from homology"/>
<organism evidence="8 9">
    <name type="scientific">Photobacterium arenosum</name>
    <dbReference type="NCBI Taxonomy" id="2774143"/>
    <lineage>
        <taxon>Bacteria</taxon>
        <taxon>Pseudomonadati</taxon>
        <taxon>Pseudomonadota</taxon>
        <taxon>Gammaproteobacteria</taxon>
        <taxon>Vibrionales</taxon>
        <taxon>Vibrionaceae</taxon>
        <taxon>Photobacterium</taxon>
    </lineage>
</organism>
<evidence type="ECO:0000256" key="4">
    <source>
        <dbReference type="ARBA" id="ARBA00022825"/>
    </source>
</evidence>
<dbReference type="Pfam" id="PF02897">
    <property type="entry name" value="Peptidase_S9_N"/>
    <property type="match status" value="1"/>
</dbReference>
<reference evidence="8 9" key="1">
    <citation type="submission" date="2020-09" db="EMBL/GenBank/DDBJ databases">
        <title>Photobacterium sp. CAU 1568 isolated from sand of Sido Beach.</title>
        <authorList>
            <person name="Kim W."/>
        </authorList>
    </citation>
    <scope>NUCLEOTIDE SEQUENCE [LARGE SCALE GENOMIC DNA]</scope>
    <source>
        <strain evidence="8 9">CAU 1568</strain>
    </source>
</reference>
<feature type="domain" description="Peptidase S9A N-terminal" evidence="7">
    <location>
        <begin position="36"/>
        <end position="404"/>
    </location>
</feature>
<dbReference type="PANTHER" id="PTHR11757:SF19">
    <property type="entry name" value="PROLYL ENDOPEPTIDASE-LIKE"/>
    <property type="match status" value="1"/>
</dbReference>
<dbReference type="EMBL" id="JACYTP010000005">
    <property type="protein sequence ID" value="MBD8513025.1"/>
    <property type="molecule type" value="Genomic_DNA"/>
</dbReference>
<keyword evidence="9" id="KW-1185">Reference proteome</keyword>
<evidence type="ECO:0000256" key="2">
    <source>
        <dbReference type="ARBA" id="ARBA00022670"/>
    </source>
</evidence>
<dbReference type="InterPro" id="IPR001375">
    <property type="entry name" value="Peptidase_S9_cat"/>
</dbReference>
<dbReference type="PANTHER" id="PTHR11757">
    <property type="entry name" value="PROTEASE FAMILY S9A OLIGOPEPTIDASE"/>
    <property type="match status" value="1"/>
</dbReference>
<feature type="chain" id="PRO_5046896113" evidence="5">
    <location>
        <begin position="25"/>
        <end position="686"/>
    </location>
</feature>
<keyword evidence="2" id="KW-0645">Protease</keyword>
<evidence type="ECO:0000313" key="8">
    <source>
        <dbReference type="EMBL" id="MBD8513025.1"/>
    </source>
</evidence>
<protein>
    <submittedName>
        <fullName evidence="8">S9 family peptidase</fullName>
    </submittedName>
</protein>
<feature type="domain" description="Peptidase S9 prolyl oligopeptidase catalytic" evidence="6">
    <location>
        <begin position="468"/>
        <end position="677"/>
    </location>
</feature>
<dbReference type="InterPro" id="IPR023302">
    <property type="entry name" value="Pept_S9A_N"/>
</dbReference>